<evidence type="ECO:0000313" key="2">
    <source>
        <dbReference type="Proteomes" id="UP000317728"/>
    </source>
</evidence>
<organism evidence="1 2">
    <name type="scientific">Mycobacteroides chelonae</name>
    <name type="common">Mycobacterium chelonae</name>
    <dbReference type="NCBI Taxonomy" id="1774"/>
    <lineage>
        <taxon>Bacteria</taxon>
        <taxon>Bacillati</taxon>
        <taxon>Actinomycetota</taxon>
        <taxon>Actinomycetes</taxon>
        <taxon>Mycobacteriales</taxon>
        <taxon>Mycobacteriaceae</taxon>
        <taxon>Mycobacteroides</taxon>
    </lineage>
</organism>
<reference evidence="1 2" key="1">
    <citation type="submission" date="2019-06" db="EMBL/GenBank/DDBJ databases">
        <title>Whole geneome sequnce of Mycobacteroides chelonae M77 isolated from bovine milk from Meghalaya, India.</title>
        <authorList>
            <person name="Vise E."/>
            <person name="Das S."/>
            <person name="Garg A."/>
            <person name="Ghatak S."/>
            <person name="Shakuntala I."/>
            <person name="Milton A.A.P."/>
            <person name="Karam A."/>
            <person name="Sanjukta R."/>
            <person name="Puro K."/>
            <person name="Sen A."/>
        </authorList>
    </citation>
    <scope>NUCLEOTIDE SEQUENCE [LARGE SCALE GENOMIC DNA]</scope>
    <source>
        <strain evidence="1 2">M77</strain>
    </source>
</reference>
<accession>A0AB73U470</accession>
<proteinExistence type="predicted"/>
<sequence length="206" mass="24131">MTSPLEISISLGGLADFVTARSSRRIAVVRDVIDMYESEYDPSHDFYKQVREALRDGIPGGDDVRRVRAAVEAAHARRRRNYGEIADGWESWRQRKDLVLQPQSRKWREQELEVSVSPLFIWRHGRQRELVWVYYKDAELSVEAAQAVTRILELTYGWEFGTPAALDIRRSQLHRARRRRPRDYDRWLEGEVSAFLRMFRSLGPAA</sequence>
<dbReference type="Proteomes" id="UP000317728">
    <property type="component" value="Chromosome"/>
</dbReference>
<dbReference type="AlphaFoldDB" id="A0AB73U470"/>
<evidence type="ECO:0000313" key="1">
    <source>
        <dbReference type="EMBL" id="QDF71794.1"/>
    </source>
</evidence>
<dbReference type="RefSeq" id="WP_044105229.1">
    <property type="nucleotide sequence ID" value="NZ_CP041150.1"/>
</dbReference>
<gene>
    <name evidence="1" type="ORF">FJK96_17625</name>
</gene>
<dbReference type="EMBL" id="CP041150">
    <property type="protein sequence ID" value="QDF71794.1"/>
    <property type="molecule type" value="Genomic_DNA"/>
</dbReference>
<name>A0AB73U470_MYCCH</name>
<protein>
    <submittedName>
        <fullName evidence="1">Uncharacterized protein</fullName>
    </submittedName>
</protein>